<dbReference type="GO" id="GO:0000124">
    <property type="term" value="C:SAGA complex"/>
    <property type="evidence" value="ECO:0007669"/>
    <property type="project" value="TreeGrafter"/>
</dbReference>
<name>A0A834GDA0_RHOSS</name>
<dbReference type="SUPFAM" id="SSF48371">
    <property type="entry name" value="ARM repeat"/>
    <property type="match status" value="1"/>
</dbReference>
<evidence type="ECO:0000313" key="2">
    <source>
        <dbReference type="Proteomes" id="UP000626092"/>
    </source>
</evidence>
<evidence type="ECO:0000313" key="1">
    <source>
        <dbReference type="EMBL" id="KAF7130179.1"/>
    </source>
</evidence>
<dbReference type="Pfam" id="PF20175">
    <property type="entry name" value="Tra1_central"/>
    <property type="match status" value="1"/>
</dbReference>
<dbReference type="InterPro" id="IPR046807">
    <property type="entry name" value="Tra1_central"/>
</dbReference>
<reference evidence="1" key="1">
    <citation type="submission" date="2019-11" db="EMBL/GenBank/DDBJ databases">
        <authorList>
            <person name="Liu Y."/>
            <person name="Hou J."/>
            <person name="Li T.-Q."/>
            <person name="Guan C.-H."/>
            <person name="Wu X."/>
            <person name="Wu H.-Z."/>
            <person name="Ling F."/>
            <person name="Zhang R."/>
            <person name="Shi X.-G."/>
            <person name="Ren J.-P."/>
            <person name="Chen E.-F."/>
            <person name="Sun J.-M."/>
        </authorList>
    </citation>
    <scope>NUCLEOTIDE SEQUENCE</scope>
    <source>
        <strain evidence="1">Adult_tree_wgs_1</strain>
        <tissue evidence="1">Leaves</tissue>
    </source>
</reference>
<dbReference type="InterPro" id="IPR016024">
    <property type="entry name" value="ARM-type_fold"/>
</dbReference>
<dbReference type="GO" id="GO:0006355">
    <property type="term" value="P:regulation of DNA-templated transcription"/>
    <property type="evidence" value="ECO:0007669"/>
    <property type="project" value="TreeGrafter"/>
</dbReference>
<accession>A0A834GDA0</accession>
<dbReference type="EMBL" id="WJXA01000010">
    <property type="protein sequence ID" value="KAF7130179.1"/>
    <property type="molecule type" value="Genomic_DNA"/>
</dbReference>
<dbReference type="OrthoDB" id="5570127at2759"/>
<dbReference type="Proteomes" id="UP000626092">
    <property type="component" value="Unassembled WGS sequence"/>
</dbReference>
<dbReference type="GO" id="GO:0035267">
    <property type="term" value="C:NuA4 histone acetyltransferase complex"/>
    <property type="evidence" value="ECO:0007669"/>
    <property type="project" value="TreeGrafter"/>
</dbReference>
<sequence length="459" mass="51719">METAIQTRLQMAMEVRDSLEITHTADYLNFLKCYFRAFSAILYQITKPQSVDNPEHKLRNIVVEILNRLPHSEVLRPFVQDLLKVAMHVLTSDNEENGLICIRIIFDLLRNFRPSLENDVQPFLDFVCKIYQNFRLTVSHFFENGDVAAAAAAAAASVSSNSSTFGSFGGEDAKLMDMSDQVGPPTAYIGAGQLNPSTRSFKIVTETPLVVMFLFQLYSRLVQTNIPQLLPLMVVAISVPGPEKVPPHLKSHFTELKGAQVKTVSFLTYLLKSFADYIRPHEESICKSIVNLLVTCSDSVSIRKELLVALKHVLGTDFKRGLFPLIDTLLEERVLVGTGRACFETLRPLAYSLLAELVHHVRSDLSLSQLSRIIYLFSSNMHDASLSLGIHTTCARLMLNLVEPIFEKGIDKSSMDEARVLLGRILDAFVGKFNTFKHTIPQVLKFRCYCLSEFLWIHF</sequence>
<dbReference type="AlphaFoldDB" id="A0A834GDA0"/>
<dbReference type="PANTHER" id="PTHR11139:SF1">
    <property type="entry name" value="TRANSFORMATION_TRANSCRIPTION DOMAIN-ASSOCIATED PROTEIN"/>
    <property type="match status" value="1"/>
</dbReference>
<dbReference type="GO" id="GO:0005634">
    <property type="term" value="C:nucleus"/>
    <property type="evidence" value="ECO:0007669"/>
    <property type="project" value="TreeGrafter"/>
</dbReference>
<dbReference type="InterPro" id="IPR050517">
    <property type="entry name" value="DDR_Repair_Kinase"/>
</dbReference>
<keyword evidence="2" id="KW-1185">Reference proteome</keyword>
<dbReference type="PANTHER" id="PTHR11139">
    <property type="entry name" value="ATAXIA TELANGIECTASIA MUTATED ATM -RELATED"/>
    <property type="match status" value="1"/>
</dbReference>
<organism evidence="1 2">
    <name type="scientific">Rhododendron simsii</name>
    <name type="common">Sims's rhododendron</name>
    <dbReference type="NCBI Taxonomy" id="118357"/>
    <lineage>
        <taxon>Eukaryota</taxon>
        <taxon>Viridiplantae</taxon>
        <taxon>Streptophyta</taxon>
        <taxon>Embryophyta</taxon>
        <taxon>Tracheophyta</taxon>
        <taxon>Spermatophyta</taxon>
        <taxon>Magnoliopsida</taxon>
        <taxon>eudicotyledons</taxon>
        <taxon>Gunneridae</taxon>
        <taxon>Pentapetalae</taxon>
        <taxon>asterids</taxon>
        <taxon>Ericales</taxon>
        <taxon>Ericaceae</taxon>
        <taxon>Ericoideae</taxon>
        <taxon>Rhodoreae</taxon>
        <taxon>Rhododendron</taxon>
    </lineage>
</organism>
<proteinExistence type="predicted"/>
<gene>
    <name evidence="1" type="ORF">RHSIM_Rhsim10G0212500</name>
</gene>
<evidence type="ECO:0008006" key="3">
    <source>
        <dbReference type="Google" id="ProtNLM"/>
    </source>
</evidence>
<comment type="caution">
    <text evidence="1">The sequence shown here is derived from an EMBL/GenBank/DDBJ whole genome shotgun (WGS) entry which is preliminary data.</text>
</comment>
<protein>
    <recommendedName>
        <fullName evidence="3">Transformation/transcription domain-associated protein</fullName>
    </recommendedName>
</protein>
<dbReference type="GO" id="GO:0006281">
    <property type="term" value="P:DNA repair"/>
    <property type="evidence" value="ECO:0007669"/>
    <property type="project" value="TreeGrafter"/>
</dbReference>